<protein>
    <submittedName>
        <fullName evidence="2">Alpha/beta fold hydrolase</fullName>
    </submittedName>
</protein>
<dbReference type="InterPro" id="IPR045889">
    <property type="entry name" value="MES/HNL"/>
</dbReference>
<dbReference type="Proteomes" id="UP001348149">
    <property type="component" value="Unassembled WGS sequence"/>
</dbReference>
<gene>
    <name evidence="2" type="ORF">VK792_08970</name>
</gene>
<dbReference type="PANTHER" id="PTHR10992">
    <property type="entry name" value="METHYLESTERASE FAMILY MEMBER"/>
    <property type="match status" value="1"/>
</dbReference>
<reference evidence="2 3" key="1">
    <citation type="submission" date="2024-01" db="EMBL/GenBank/DDBJ databases">
        <title>Mesobacterium rodlantinim sp. nov., isolated from shallow sea hydrothermal systems off Kueishantao Island.</title>
        <authorList>
            <person name="Su Z."/>
            <person name="Tang K."/>
        </authorList>
    </citation>
    <scope>NUCLEOTIDE SEQUENCE [LARGE SCALE GENOMIC DNA]</scope>
    <source>
        <strain evidence="2 3">TK19101</strain>
    </source>
</reference>
<evidence type="ECO:0000313" key="3">
    <source>
        <dbReference type="Proteomes" id="UP001348149"/>
    </source>
</evidence>
<dbReference type="PANTHER" id="PTHR10992:SF1086">
    <property type="entry name" value="AB HYDROLASE-1 DOMAIN-CONTAINING PROTEIN"/>
    <property type="match status" value="1"/>
</dbReference>
<dbReference type="InterPro" id="IPR000073">
    <property type="entry name" value="AB_hydrolase_1"/>
</dbReference>
<evidence type="ECO:0000313" key="2">
    <source>
        <dbReference type="EMBL" id="MEC3861413.1"/>
    </source>
</evidence>
<dbReference type="Gene3D" id="3.40.50.1820">
    <property type="entry name" value="alpha/beta hydrolase"/>
    <property type="match status" value="1"/>
</dbReference>
<feature type="domain" description="AB hydrolase-1" evidence="1">
    <location>
        <begin position="4"/>
        <end position="228"/>
    </location>
</feature>
<proteinExistence type="predicted"/>
<dbReference type="InterPro" id="IPR029058">
    <property type="entry name" value="AB_hydrolase_fold"/>
</dbReference>
<dbReference type="SUPFAM" id="SSF53474">
    <property type="entry name" value="alpha/beta-Hydrolases"/>
    <property type="match status" value="1"/>
</dbReference>
<dbReference type="EMBL" id="JAYLLH010000010">
    <property type="protein sequence ID" value="MEC3861413.1"/>
    <property type="molecule type" value="Genomic_DNA"/>
</dbReference>
<comment type="caution">
    <text evidence="2">The sequence shown here is derived from an EMBL/GenBank/DDBJ whole genome shotgun (WGS) entry which is preliminary data.</text>
</comment>
<keyword evidence="3" id="KW-1185">Reference proteome</keyword>
<name>A0ABU6HIZ8_9RHOB</name>
<evidence type="ECO:0000259" key="1">
    <source>
        <dbReference type="Pfam" id="PF12697"/>
    </source>
</evidence>
<dbReference type="RefSeq" id="WP_326297131.1">
    <property type="nucleotide sequence ID" value="NZ_JAYLLH010000010.1"/>
</dbReference>
<sequence length="236" mass="25430">MSEIVLIHGSCHGAWCWRDVAPVLEALGHDVRAIDLPSHGEDPTPLEAVTLAGYAEAVLAAIRGRAVVVGHSMAGFPISLAAEMAPEKIARLVYLCAYLPWDGYSLVEMRKAAPRHPILKALRRSEDGTCFSFDPAHAREVLYHDCSDDAVAFALAHLRPQPITPQDTKIALGDRFAGVAKSYIRCRQDSAIPAEFQDEMSAGLAPGDVYDLPGSHSPFLADPAGLAKLIDRIARG</sequence>
<organism evidence="2 3">
    <name type="scientific">Mesobacterium hydrothermale</name>
    <dbReference type="NCBI Taxonomy" id="3111907"/>
    <lineage>
        <taxon>Bacteria</taxon>
        <taxon>Pseudomonadati</taxon>
        <taxon>Pseudomonadota</taxon>
        <taxon>Alphaproteobacteria</taxon>
        <taxon>Rhodobacterales</taxon>
        <taxon>Roseobacteraceae</taxon>
        <taxon>Mesobacterium</taxon>
    </lineage>
</organism>
<keyword evidence="2" id="KW-0378">Hydrolase</keyword>
<dbReference type="Pfam" id="PF12697">
    <property type="entry name" value="Abhydrolase_6"/>
    <property type="match status" value="1"/>
</dbReference>
<dbReference type="GO" id="GO:0016787">
    <property type="term" value="F:hydrolase activity"/>
    <property type="evidence" value="ECO:0007669"/>
    <property type="project" value="UniProtKB-KW"/>
</dbReference>
<accession>A0ABU6HIZ8</accession>